<name>A0A218WPY6_PUNGR</name>
<gene>
    <name evidence="2" type="ORF">CDL15_Pgr005118</name>
</gene>
<reference evidence="3" key="1">
    <citation type="journal article" date="2017" name="Plant J.">
        <title>The pomegranate (Punica granatum L.) genome and the genomics of punicalagin biosynthesis.</title>
        <authorList>
            <person name="Qin G."/>
            <person name="Xu C."/>
            <person name="Ming R."/>
            <person name="Tang H."/>
            <person name="Guyot R."/>
            <person name="Kramer E.M."/>
            <person name="Hu Y."/>
            <person name="Yi X."/>
            <person name="Qi Y."/>
            <person name="Xu X."/>
            <person name="Gao Z."/>
            <person name="Pan H."/>
            <person name="Jian J."/>
            <person name="Tian Y."/>
            <person name="Yue Z."/>
            <person name="Xu Y."/>
        </authorList>
    </citation>
    <scope>NUCLEOTIDE SEQUENCE [LARGE SCALE GENOMIC DNA]</scope>
    <source>
        <strain evidence="3">cv. Dabenzi</strain>
    </source>
</reference>
<keyword evidence="1" id="KW-0175">Coiled coil</keyword>
<sequence>MADETIHNHPNAEEQEVEAIQALEQKIERKEQTLELRMQETTVRHSEFFLVSHPLFNVFLVGFDIMKIQMS</sequence>
<comment type="caution">
    <text evidence="2">The sequence shown here is derived from an EMBL/GenBank/DDBJ whole genome shotgun (WGS) entry which is preliminary data.</text>
</comment>
<organism evidence="2 3">
    <name type="scientific">Punica granatum</name>
    <name type="common">Pomegranate</name>
    <dbReference type="NCBI Taxonomy" id="22663"/>
    <lineage>
        <taxon>Eukaryota</taxon>
        <taxon>Viridiplantae</taxon>
        <taxon>Streptophyta</taxon>
        <taxon>Embryophyta</taxon>
        <taxon>Tracheophyta</taxon>
        <taxon>Spermatophyta</taxon>
        <taxon>Magnoliopsida</taxon>
        <taxon>eudicotyledons</taxon>
        <taxon>Gunneridae</taxon>
        <taxon>Pentapetalae</taxon>
        <taxon>rosids</taxon>
        <taxon>malvids</taxon>
        <taxon>Myrtales</taxon>
        <taxon>Lythraceae</taxon>
        <taxon>Punica</taxon>
    </lineage>
</organism>
<dbReference type="EMBL" id="MTKT01003711">
    <property type="protein sequence ID" value="OWM74539.1"/>
    <property type="molecule type" value="Genomic_DNA"/>
</dbReference>
<feature type="coiled-coil region" evidence="1">
    <location>
        <begin position="13"/>
        <end position="40"/>
    </location>
</feature>
<dbReference type="Proteomes" id="UP000197138">
    <property type="component" value="Unassembled WGS sequence"/>
</dbReference>
<evidence type="ECO:0000313" key="3">
    <source>
        <dbReference type="Proteomes" id="UP000197138"/>
    </source>
</evidence>
<protein>
    <submittedName>
        <fullName evidence="2">Uncharacterized protein</fullName>
    </submittedName>
</protein>
<dbReference type="AlphaFoldDB" id="A0A218WPY6"/>
<proteinExistence type="predicted"/>
<evidence type="ECO:0000313" key="2">
    <source>
        <dbReference type="EMBL" id="OWM74539.1"/>
    </source>
</evidence>
<accession>A0A218WPY6</accession>
<evidence type="ECO:0000256" key="1">
    <source>
        <dbReference type="SAM" id="Coils"/>
    </source>
</evidence>